<dbReference type="EMBL" id="JAHDVG010000482">
    <property type="protein sequence ID" value="KAH1173401.1"/>
    <property type="molecule type" value="Genomic_DNA"/>
</dbReference>
<reference evidence="2" key="1">
    <citation type="submission" date="2021-09" db="EMBL/GenBank/DDBJ databases">
        <title>The genome of Mauremys mutica provides insights into the evolution of semi-aquatic lifestyle.</title>
        <authorList>
            <person name="Gong S."/>
            <person name="Gao Y."/>
        </authorList>
    </citation>
    <scope>NUCLEOTIDE SEQUENCE</scope>
    <source>
        <strain evidence="2">MM-2020</strain>
        <tissue evidence="2">Muscle</tissue>
    </source>
</reference>
<organism evidence="2 3">
    <name type="scientific">Mauremys mutica</name>
    <name type="common">yellowpond turtle</name>
    <dbReference type="NCBI Taxonomy" id="74926"/>
    <lineage>
        <taxon>Eukaryota</taxon>
        <taxon>Metazoa</taxon>
        <taxon>Chordata</taxon>
        <taxon>Craniata</taxon>
        <taxon>Vertebrata</taxon>
        <taxon>Euteleostomi</taxon>
        <taxon>Archelosauria</taxon>
        <taxon>Testudinata</taxon>
        <taxon>Testudines</taxon>
        <taxon>Cryptodira</taxon>
        <taxon>Durocryptodira</taxon>
        <taxon>Testudinoidea</taxon>
        <taxon>Geoemydidae</taxon>
        <taxon>Geoemydinae</taxon>
        <taxon>Mauremys</taxon>
    </lineage>
</organism>
<feature type="compositionally biased region" description="Basic and acidic residues" evidence="1">
    <location>
        <begin position="31"/>
        <end position="49"/>
    </location>
</feature>
<protein>
    <submittedName>
        <fullName evidence="2">Uncharacterized protein</fullName>
    </submittedName>
</protein>
<keyword evidence="3" id="KW-1185">Reference proteome</keyword>
<dbReference type="Proteomes" id="UP000827986">
    <property type="component" value="Unassembled WGS sequence"/>
</dbReference>
<feature type="non-terminal residue" evidence="2">
    <location>
        <position position="1"/>
    </location>
</feature>
<feature type="region of interest" description="Disordered" evidence="1">
    <location>
        <begin position="1"/>
        <end position="82"/>
    </location>
</feature>
<name>A0A9D4AYF6_9SAUR</name>
<feature type="compositionally biased region" description="Basic and acidic residues" evidence="1">
    <location>
        <begin position="1"/>
        <end position="11"/>
    </location>
</feature>
<accession>A0A9D4AYF6</accession>
<gene>
    <name evidence="2" type="ORF">KIL84_017240</name>
</gene>
<evidence type="ECO:0000313" key="2">
    <source>
        <dbReference type="EMBL" id="KAH1173401.1"/>
    </source>
</evidence>
<comment type="caution">
    <text evidence="2">The sequence shown here is derived from an EMBL/GenBank/DDBJ whole genome shotgun (WGS) entry which is preliminary data.</text>
</comment>
<proteinExistence type="predicted"/>
<dbReference type="AlphaFoldDB" id="A0A9D4AYF6"/>
<sequence length="82" mass="9141">MESRHTPHPKVDSLVSDSVTLPASVTIPPDAFKEYQTKTEEEGSRRVSSEEQSSLSTHHKNFYKVAPVRVNASQSEKTGENK</sequence>
<evidence type="ECO:0000313" key="3">
    <source>
        <dbReference type="Proteomes" id="UP000827986"/>
    </source>
</evidence>
<evidence type="ECO:0000256" key="1">
    <source>
        <dbReference type="SAM" id="MobiDB-lite"/>
    </source>
</evidence>